<dbReference type="Pfam" id="PF04414">
    <property type="entry name" value="tRNA_deacylase"/>
    <property type="match status" value="1"/>
</dbReference>
<feature type="compositionally biased region" description="Basic and acidic residues" evidence="4">
    <location>
        <begin position="516"/>
        <end position="527"/>
    </location>
</feature>
<name>A0A5N6R2R4_9ROSI</name>
<sequence length="963" mass="105772">MVKLVVATTTDPASINPANALLAMPGWHPGPFFQEDMKSFANEEVRLVLHDKSIIVEDHLDQRWEEATGEPVDEVIFLSKHTAVSNRPALTVHPIGVPHLREGEIPPQGGKPGWAAPPSPRIGPWLRLLKKIAHSHNLVPEFEITLEGTHHGPVTNKPTMFIEIGSTEEYWKRQDAAHVIALLVTEGLGLGGGAAVGNWSRENDNNRVLLGIGGGHYAPRHMDIVLKDGVWVGHLLSGYSLPMEDPSLSKVEINAKEVGGTWRESIKAAFEATRLAFPGGEIIAHLDHKSFKSWQKNAITGFLVWCLAWRKLFSFFLGDNMIFRESSWAEVSASKIVGTGNWEDWKKGNSEQVFCHSALGHKPRPFEYNDNALDSATKSGNLIMKENLKHTEKGALRLPYAINDGDGWTAIEFDCSMGMDDLKNENKDEVRDIVASPTYSSRKTGSFDEDSDFVMDKGVKECELPELTVCYKESIYHVVKDICIDEGVPSQEKILFESGSDEKTVCIDLPLEKDQTKESVEEKEDIKMSIPDGLQISAENDSNKDSADQCDSKDLMQTRKDATDSIATDFPEEIFLPENKLPVLDMGKYTSHFKSSNNDSINVEQQPFQVSAEKAILAIPALVSAAEESNNSSGDSMLANTTLVYATKEAKICTGDPMLATPALVSSAEESKNNSEDEMLASPTHVSSAGESGNGSPVNELVYNSKVENGSITFDFDSLAPAASGREECPEIGGSECLETQNTPKLEEGISDAHTVSRQLQRGQGETSFSAVGYGEESFSAVVPLGSLINYSGQVAYSGSVSLRSDSSTTSTRSFAFPILNGIAVQLEWKKRTGGVSGSVEIGGRAFFAHSLPALPRKLKLFEITVKGYGSGQDHFHSYDRHYKEHIAGKSSKVDKEQVVVHGSRGSTWQEWMDEGADTSEFYTMDYSQVRRRRPVHNKSMPLTMRSKTPGHVLNKGPYWSVV</sequence>
<evidence type="ECO:0008006" key="7">
    <source>
        <dbReference type="Google" id="ProtNLM"/>
    </source>
</evidence>
<evidence type="ECO:0000256" key="3">
    <source>
        <dbReference type="ARBA" id="ARBA00022833"/>
    </source>
</evidence>
<feature type="compositionally biased region" description="Polar residues" evidence="4">
    <location>
        <begin position="684"/>
        <end position="697"/>
    </location>
</feature>
<dbReference type="FunFam" id="3.40.630.50:FF:000001">
    <property type="entry name" value="D-aminoacyl-tRNA deacylase"/>
    <property type="match status" value="1"/>
</dbReference>
<dbReference type="InterPro" id="IPR007508">
    <property type="entry name" value="DtdA"/>
</dbReference>
<dbReference type="OrthoDB" id="192183at2759"/>
<feature type="region of interest" description="Disordered" evidence="4">
    <location>
        <begin position="516"/>
        <end position="552"/>
    </location>
</feature>
<keyword evidence="1" id="KW-0479">Metal-binding</keyword>
<dbReference type="AlphaFoldDB" id="A0A5N6R2R4"/>
<evidence type="ECO:0000256" key="4">
    <source>
        <dbReference type="SAM" id="MobiDB-lite"/>
    </source>
</evidence>
<dbReference type="Gene3D" id="3.40.50.10700">
    <property type="entry name" value="AF0625-like"/>
    <property type="match status" value="1"/>
</dbReference>
<keyword evidence="3" id="KW-0862">Zinc</keyword>
<evidence type="ECO:0000256" key="2">
    <source>
        <dbReference type="ARBA" id="ARBA00022801"/>
    </source>
</evidence>
<organism evidence="5 6">
    <name type="scientific">Carpinus fangiana</name>
    <dbReference type="NCBI Taxonomy" id="176857"/>
    <lineage>
        <taxon>Eukaryota</taxon>
        <taxon>Viridiplantae</taxon>
        <taxon>Streptophyta</taxon>
        <taxon>Embryophyta</taxon>
        <taxon>Tracheophyta</taxon>
        <taxon>Spermatophyta</taxon>
        <taxon>Magnoliopsida</taxon>
        <taxon>eudicotyledons</taxon>
        <taxon>Gunneridae</taxon>
        <taxon>Pentapetalae</taxon>
        <taxon>rosids</taxon>
        <taxon>fabids</taxon>
        <taxon>Fagales</taxon>
        <taxon>Betulaceae</taxon>
        <taxon>Carpinus</taxon>
    </lineage>
</organism>
<gene>
    <name evidence="5" type="ORF">FH972_008850</name>
</gene>
<reference evidence="5 6" key="1">
    <citation type="submission" date="2019-06" db="EMBL/GenBank/DDBJ databases">
        <title>A chromosomal-level reference genome of Carpinus fangiana (Coryloideae, Betulaceae).</title>
        <authorList>
            <person name="Yang X."/>
            <person name="Wang Z."/>
            <person name="Zhang L."/>
            <person name="Hao G."/>
            <person name="Liu J."/>
            <person name="Yang Y."/>
        </authorList>
    </citation>
    <scope>NUCLEOTIDE SEQUENCE [LARGE SCALE GENOMIC DNA]</scope>
    <source>
        <strain evidence="5">Cfa_2016G</strain>
        <tissue evidence="5">Leaf</tissue>
    </source>
</reference>
<dbReference type="PANTHER" id="PTHR34667:SF1">
    <property type="entry name" value="D-AMINOACYL-TRNA DEACYLASE"/>
    <property type="match status" value="1"/>
</dbReference>
<evidence type="ECO:0000256" key="1">
    <source>
        <dbReference type="ARBA" id="ARBA00022723"/>
    </source>
</evidence>
<evidence type="ECO:0000313" key="5">
    <source>
        <dbReference type="EMBL" id="KAE8023105.1"/>
    </source>
</evidence>
<evidence type="ECO:0000313" key="6">
    <source>
        <dbReference type="Proteomes" id="UP000327013"/>
    </source>
</evidence>
<dbReference type="SUPFAM" id="SSF142535">
    <property type="entry name" value="AF0625-like"/>
    <property type="match status" value="1"/>
</dbReference>
<protein>
    <recommendedName>
        <fullName evidence="7">D-aminoacyl-tRNA deacylase</fullName>
    </recommendedName>
</protein>
<accession>A0A5N6R2R4</accession>
<feature type="compositionally biased region" description="Basic and acidic residues" evidence="4">
    <location>
        <begin position="541"/>
        <end position="552"/>
    </location>
</feature>
<dbReference type="EMBL" id="CM017323">
    <property type="protein sequence ID" value="KAE8023105.1"/>
    <property type="molecule type" value="Genomic_DNA"/>
</dbReference>
<dbReference type="Proteomes" id="UP000327013">
    <property type="component" value="Chromosome 3"/>
</dbReference>
<feature type="region of interest" description="Disordered" evidence="4">
    <location>
        <begin position="665"/>
        <end position="697"/>
    </location>
</feature>
<dbReference type="GO" id="GO:0046872">
    <property type="term" value="F:metal ion binding"/>
    <property type="evidence" value="ECO:0007669"/>
    <property type="project" value="UniProtKB-KW"/>
</dbReference>
<keyword evidence="6" id="KW-1185">Reference proteome</keyword>
<dbReference type="Gene3D" id="3.40.630.50">
    <property type="entry name" value="AF0625-like"/>
    <property type="match status" value="1"/>
</dbReference>
<dbReference type="GO" id="GO:0051499">
    <property type="term" value="F:D-aminoacyl-tRNA deacylase activity"/>
    <property type="evidence" value="ECO:0007669"/>
    <property type="project" value="InterPro"/>
</dbReference>
<proteinExistence type="predicted"/>
<dbReference type="PANTHER" id="PTHR34667">
    <property type="entry name" value="D-AMINOACYL-TRNA DEACYLASE"/>
    <property type="match status" value="1"/>
</dbReference>
<keyword evidence="2" id="KW-0378">Hydrolase</keyword>